<dbReference type="HOGENOM" id="CLU_056788_6_0_5"/>
<dbReference type="NCBIfam" id="NF033545">
    <property type="entry name" value="transpos_IS630"/>
    <property type="match status" value="1"/>
</dbReference>
<protein>
    <submittedName>
        <fullName evidence="2">Transposase family protein</fullName>
    </submittedName>
</protein>
<dbReference type="EMBL" id="AOSK01000028">
    <property type="protein sequence ID" value="EYD77512.1"/>
    <property type="molecule type" value="Genomic_DNA"/>
</dbReference>
<comment type="caution">
    <text evidence="2">The sequence shown here is derived from an EMBL/GenBank/DDBJ whole genome shotgun (WGS) entry which is preliminary data.</text>
</comment>
<dbReference type="STRING" id="442562.Rumeso_00937"/>
<name>A0A017HSQ8_9RHOB</name>
<dbReference type="Pfam" id="PF13358">
    <property type="entry name" value="DDE_3"/>
    <property type="match status" value="1"/>
</dbReference>
<dbReference type="InterPro" id="IPR036397">
    <property type="entry name" value="RNaseH_sf"/>
</dbReference>
<feature type="domain" description="Tc1-like transposase DDE" evidence="1">
    <location>
        <begin position="2"/>
        <end position="126"/>
    </location>
</feature>
<gene>
    <name evidence="2" type="ORF">Rumeso_00937</name>
</gene>
<keyword evidence="3" id="KW-1185">Reference proteome</keyword>
<dbReference type="Gene3D" id="3.30.420.10">
    <property type="entry name" value="Ribonuclease H-like superfamily/Ribonuclease H"/>
    <property type="match status" value="1"/>
</dbReference>
<sequence>MRRVWAPRGERPVAVGHHRFEWLYVTAFVSPKTDESFWYLSTGVSKRDFEDMLALFAREAGAGRDRIILLVLDNAGWHSPPGLTIPEGIFLVYLPPYTPELQPAETLWVHLDEPVVNRHFDSLAELDAVVARQCVRLTADRDRIRGQAGFHW</sequence>
<dbReference type="GO" id="GO:0003676">
    <property type="term" value="F:nucleic acid binding"/>
    <property type="evidence" value="ECO:0007669"/>
    <property type="project" value="InterPro"/>
</dbReference>
<evidence type="ECO:0000313" key="2">
    <source>
        <dbReference type="EMBL" id="EYD77512.1"/>
    </source>
</evidence>
<proteinExistence type="predicted"/>
<evidence type="ECO:0000259" key="1">
    <source>
        <dbReference type="Pfam" id="PF13358"/>
    </source>
</evidence>
<dbReference type="InterPro" id="IPR047655">
    <property type="entry name" value="Transpos_IS630-like"/>
</dbReference>
<dbReference type="InterPro" id="IPR038717">
    <property type="entry name" value="Tc1-like_DDE_dom"/>
</dbReference>
<dbReference type="Proteomes" id="UP000019666">
    <property type="component" value="Unassembled WGS sequence"/>
</dbReference>
<dbReference type="AlphaFoldDB" id="A0A017HSQ8"/>
<organism evidence="2 3">
    <name type="scientific">Rubellimicrobium mesophilum DSM 19309</name>
    <dbReference type="NCBI Taxonomy" id="442562"/>
    <lineage>
        <taxon>Bacteria</taxon>
        <taxon>Pseudomonadati</taxon>
        <taxon>Pseudomonadota</taxon>
        <taxon>Alphaproteobacteria</taxon>
        <taxon>Rhodobacterales</taxon>
        <taxon>Roseobacteraceae</taxon>
        <taxon>Rubellimicrobium</taxon>
    </lineage>
</organism>
<reference evidence="2 3" key="1">
    <citation type="submission" date="2013-02" db="EMBL/GenBank/DDBJ databases">
        <authorList>
            <person name="Fiebig A."/>
            <person name="Goeker M."/>
            <person name="Klenk H.-P.P."/>
        </authorList>
    </citation>
    <scope>NUCLEOTIDE SEQUENCE [LARGE SCALE GENOMIC DNA]</scope>
    <source>
        <strain evidence="2 3">DSM 19309</strain>
    </source>
</reference>
<accession>A0A017HSQ8</accession>
<evidence type="ECO:0000313" key="3">
    <source>
        <dbReference type="Proteomes" id="UP000019666"/>
    </source>
</evidence>